<dbReference type="EC" id="6.3.5.4" evidence="3"/>
<dbReference type="GO" id="GO:0005524">
    <property type="term" value="F:ATP binding"/>
    <property type="evidence" value="ECO:0007669"/>
    <property type="project" value="UniProtKB-KW"/>
</dbReference>
<evidence type="ECO:0000256" key="8">
    <source>
        <dbReference type="ARBA" id="ARBA00048741"/>
    </source>
</evidence>
<dbReference type="GO" id="GO:0006529">
    <property type="term" value="P:asparagine biosynthetic process"/>
    <property type="evidence" value="ECO:0007669"/>
    <property type="project" value="UniProtKB-KW"/>
</dbReference>
<dbReference type="InterPro" id="IPR001962">
    <property type="entry name" value="Asn_synthase"/>
</dbReference>
<comment type="catalytic activity">
    <reaction evidence="8">
        <text>L-aspartate + L-glutamine + ATP + H2O = L-asparagine + L-glutamate + AMP + diphosphate + H(+)</text>
        <dbReference type="Rhea" id="RHEA:12228"/>
        <dbReference type="ChEBI" id="CHEBI:15377"/>
        <dbReference type="ChEBI" id="CHEBI:15378"/>
        <dbReference type="ChEBI" id="CHEBI:29985"/>
        <dbReference type="ChEBI" id="CHEBI:29991"/>
        <dbReference type="ChEBI" id="CHEBI:30616"/>
        <dbReference type="ChEBI" id="CHEBI:33019"/>
        <dbReference type="ChEBI" id="CHEBI:58048"/>
        <dbReference type="ChEBI" id="CHEBI:58359"/>
        <dbReference type="ChEBI" id="CHEBI:456215"/>
        <dbReference type="EC" id="6.3.5.4"/>
    </reaction>
</comment>
<keyword evidence="6 9" id="KW-0061">Asparagine biosynthesis</keyword>
<comment type="pathway">
    <text evidence="1">Amino-acid biosynthesis; L-asparagine biosynthesis; L-asparagine from L-aspartate (L-Gln route): step 1/1.</text>
</comment>
<evidence type="ECO:0000256" key="4">
    <source>
        <dbReference type="ARBA" id="ARBA00022741"/>
    </source>
</evidence>
<dbReference type="Gene3D" id="3.60.20.10">
    <property type="entry name" value="Glutamine Phosphoribosylpyrophosphate, subunit 1, domain 1"/>
    <property type="match status" value="1"/>
</dbReference>
<dbReference type="InterPro" id="IPR051786">
    <property type="entry name" value="ASN_synthetase/amidase"/>
</dbReference>
<dbReference type="OrthoDB" id="9763290at2"/>
<dbReference type="Gene3D" id="3.40.50.620">
    <property type="entry name" value="HUPs"/>
    <property type="match status" value="1"/>
</dbReference>
<evidence type="ECO:0000256" key="5">
    <source>
        <dbReference type="ARBA" id="ARBA00022840"/>
    </source>
</evidence>
<dbReference type="PANTHER" id="PTHR43284:SF1">
    <property type="entry name" value="ASPARAGINE SYNTHETASE"/>
    <property type="match status" value="1"/>
</dbReference>
<evidence type="ECO:0000256" key="10">
    <source>
        <dbReference type="PIRSR" id="PIRSR001589-2"/>
    </source>
</evidence>
<dbReference type="InterPro" id="IPR006426">
    <property type="entry name" value="Asn_synth_AEB"/>
</dbReference>
<evidence type="ECO:0000256" key="9">
    <source>
        <dbReference type="PIRSR" id="PIRSR001589-1"/>
    </source>
</evidence>
<dbReference type="Pfam" id="PF00733">
    <property type="entry name" value="Asn_synthase"/>
    <property type="match status" value="1"/>
</dbReference>
<dbReference type="InterPro" id="IPR017932">
    <property type="entry name" value="GATase_2_dom"/>
</dbReference>
<dbReference type="InterPro" id="IPR029055">
    <property type="entry name" value="Ntn_hydrolases_N"/>
</dbReference>
<dbReference type="GO" id="GO:0004066">
    <property type="term" value="F:asparagine synthase (glutamine-hydrolyzing) activity"/>
    <property type="evidence" value="ECO:0007669"/>
    <property type="project" value="UniProtKB-EC"/>
</dbReference>
<evidence type="ECO:0000313" key="13">
    <source>
        <dbReference type="Proteomes" id="UP000256388"/>
    </source>
</evidence>
<sequence length="630" mass="71119">MCGICGIYNIDKGHKVEESTLHRMADSIGHRGPDDRGFYTDENLGISNLRLSIIDLSQAGHQPMREESGRYWIVYNGEIYNYVELRQQLAGKGVQFFSNSDTEVILRLFMLEGPDAVKRLNGMFAFVIWDSQERKLFAARDRLGIKPFYYYKDAEQFVFGSEIKAILASGQVGRAVDPQGMADYLTFQFCLADKTLFNNVRKLEPGCWLELSAGGELNIQKYWNLDFTVDTDHTAEYFEYQLTRLLEDAVRIQLRADVPVGTHLSGGLDSSTVTCLAASLLDNPIHTFSGGFKESPRYDETAYARLAAEKAGSIHHEIFPTEHDFVELLPKLVYAMDEPAAGPGIFPQLMVSQLAKQNVKVVLGGQGGDEVFGGYTRYLVAYLEECIRGGIQGTQEDAKYVVSFDTILPNLTQLKGYEPMLRYFWSDGLFDSQAARYYRLVDRGMEMKSLLSGDLAAPTNGYSTFEAFSDIFNSGGSKSYINKMTRFDLLTMLPALLHVEDRTSMMVSLESRVPLLDHRIVELAASMPPAIKFEGGRSKHIFRKVVGQLLPQAIVERTDKMGFPVPLSEWYQREPVRGFVRDTLLSERARQRGWFNLDQVAPLLDSERAFGRSVWGLLCLELWAQAYLDN</sequence>
<dbReference type="Pfam" id="PF13537">
    <property type="entry name" value="GATase_7"/>
    <property type="match status" value="1"/>
</dbReference>
<comment type="similarity">
    <text evidence="2">Belongs to the asparagine synthetase family.</text>
</comment>
<evidence type="ECO:0000256" key="1">
    <source>
        <dbReference type="ARBA" id="ARBA00005187"/>
    </source>
</evidence>
<evidence type="ECO:0000313" key="12">
    <source>
        <dbReference type="EMBL" id="REG06264.1"/>
    </source>
</evidence>
<feature type="active site" description="For GATase activity" evidence="9">
    <location>
        <position position="2"/>
    </location>
</feature>
<evidence type="ECO:0000256" key="2">
    <source>
        <dbReference type="ARBA" id="ARBA00005752"/>
    </source>
</evidence>
<dbReference type="AlphaFoldDB" id="A0A347ZQ26"/>
<dbReference type="InterPro" id="IPR033738">
    <property type="entry name" value="AsnB_N"/>
</dbReference>
<dbReference type="PIRSF" id="PIRSF001589">
    <property type="entry name" value="Asn_synthetase_glu-h"/>
    <property type="match status" value="1"/>
</dbReference>
<proteinExistence type="inferred from homology"/>
<keyword evidence="7 9" id="KW-0315">Glutamine amidotransferase</keyword>
<feature type="binding site" evidence="10">
    <location>
        <position position="101"/>
    </location>
    <ligand>
        <name>L-glutamine</name>
        <dbReference type="ChEBI" id="CHEBI:58359"/>
    </ligand>
</feature>
<dbReference type="Proteomes" id="UP000256388">
    <property type="component" value="Unassembled WGS sequence"/>
</dbReference>
<organism evidence="12 13">
    <name type="scientific">Pelolinea submarina</name>
    <dbReference type="NCBI Taxonomy" id="913107"/>
    <lineage>
        <taxon>Bacteria</taxon>
        <taxon>Bacillati</taxon>
        <taxon>Chloroflexota</taxon>
        <taxon>Anaerolineae</taxon>
        <taxon>Anaerolineales</taxon>
        <taxon>Anaerolineaceae</taxon>
        <taxon>Pelolinea</taxon>
    </lineage>
</organism>
<protein>
    <recommendedName>
        <fullName evidence="3">asparagine synthase (glutamine-hydrolyzing)</fullName>
        <ecNumber evidence="3">6.3.5.4</ecNumber>
    </recommendedName>
</protein>
<dbReference type="CDD" id="cd00712">
    <property type="entry name" value="AsnB"/>
    <property type="match status" value="1"/>
</dbReference>
<dbReference type="PANTHER" id="PTHR43284">
    <property type="entry name" value="ASPARAGINE SYNTHETASE (GLUTAMINE-HYDROLYZING)"/>
    <property type="match status" value="1"/>
</dbReference>
<name>A0A347ZQ26_9CHLR</name>
<keyword evidence="5 10" id="KW-0067">ATP-binding</keyword>
<dbReference type="NCBIfam" id="TIGR01536">
    <property type="entry name" value="asn_synth_AEB"/>
    <property type="match status" value="1"/>
</dbReference>
<dbReference type="CDD" id="cd01991">
    <property type="entry name" value="Asn_synthase_B_C"/>
    <property type="match status" value="1"/>
</dbReference>
<accession>A0A347ZQ26</accession>
<dbReference type="InterPro" id="IPR014729">
    <property type="entry name" value="Rossmann-like_a/b/a_fold"/>
</dbReference>
<evidence type="ECO:0000259" key="11">
    <source>
        <dbReference type="PROSITE" id="PS51278"/>
    </source>
</evidence>
<dbReference type="PROSITE" id="PS51278">
    <property type="entry name" value="GATASE_TYPE_2"/>
    <property type="match status" value="1"/>
</dbReference>
<evidence type="ECO:0000256" key="7">
    <source>
        <dbReference type="ARBA" id="ARBA00022962"/>
    </source>
</evidence>
<dbReference type="SUPFAM" id="SSF52402">
    <property type="entry name" value="Adenine nucleotide alpha hydrolases-like"/>
    <property type="match status" value="1"/>
</dbReference>
<comment type="caution">
    <text evidence="12">The sequence shown here is derived from an EMBL/GenBank/DDBJ whole genome shotgun (WGS) entry which is preliminary data.</text>
</comment>
<evidence type="ECO:0000256" key="3">
    <source>
        <dbReference type="ARBA" id="ARBA00012737"/>
    </source>
</evidence>
<feature type="domain" description="Glutamine amidotransferase type-2" evidence="11">
    <location>
        <begin position="2"/>
        <end position="214"/>
    </location>
</feature>
<evidence type="ECO:0000256" key="6">
    <source>
        <dbReference type="ARBA" id="ARBA00022888"/>
    </source>
</evidence>
<reference evidence="12 13" key="1">
    <citation type="submission" date="2018-08" db="EMBL/GenBank/DDBJ databases">
        <title>Genomic Encyclopedia of Type Strains, Phase IV (KMG-IV): sequencing the most valuable type-strain genomes for metagenomic binning, comparative biology and taxonomic classification.</title>
        <authorList>
            <person name="Goeker M."/>
        </authorList>
    </citation>
    <scope>NUCLEOTIDE SEQUENCE [LARGE SCALE GENOMIC DNA]</scope>
    <source>
        <strain evidence="12 13">DSM 23923</strain>
    </source>
</reference>
<keyword evidence="9" id="KW-0028">Amino-acid biosynthesis</keyword>
<dbReference type="SUPFAM" id="SSF56235">
    <property type="entry name" value="N-terminal nucleophile aminohydrolases (Ntn hydrolases)"/>
    <property type="match status" value="1"/>
</dbReference>
<keyword evidence="4 10" id="KW-0547">Nucleotide-binding</keyword>
<gene>
    <name evidence="12" type="ORF">DFR64_2697</name>
</gene>
<keyword evidence="13" id="KW-1185">Reference proteome</keyword>
<dbReference type="RefSeq" id="WP_116225962.1">
    <property type="nucleotide sequence ID" value="NZ_AP018437.1"/>
</dbReference>
<dbReference type="GO" id="GO:0005829">
    <property type="term" value="C:cytosol"/>
    <property type="evidence" value="ECO:0007669"/>
    <property type="project" value="TreeGrafter"/>
</dbReference>
<dbReference type="EMBL" id="QUMS01000004">
    <property type="protein sequence ID" value="REG06264.1"/>
    <property type="molecule type" value="Genomic_DNA"/>
</dbReference>